<feature type="compositionally biased region" description="Basic and acidic residues" evidence="2">
    <location>
        <begin position="620"/>
        <end position="640"/>
    </location>
</feature>
<dbReference type="GO" id="GO:0019901">
    <property type="term" value="F:protein kinase binding"/>
    <property type="evidence" value="ECO:0007669"/>
    <property type="project" value="TreeGrafter"/>
</dbReference>
<keyword evidence="5" id="KW-1185">Reference proteome</keyword>
<feature type="domain" description="Scaffolding anchor of CK1" evidence="3">
    <location>
        <begin position="17"/>
        <end position="285"/>
    </location>
</feature>
<comment type="similarity">
    <text evidence="1">Belongs to the FAM83 family.</text>
</comment>
<dbReference type="GO" id="GO:0007165">
    <property type="term" value="P:signal transduction"/>
    <property type="evidence" value="ECO:0007669"/>
    <property type="project" value="TreeGrafter"/>
</dbReference>
<dbReference type="AlphaFoldDB" id="A0AAD7SFY3"/>
<sequence length="640" mass="72535">MSDSQEQSLDPDVAFRPVYESSPEFLHCERERRALEILLCEGTDSFHSKLKLERLGAFISPEEVTQIRAWVQDIRCSGASPEEEGQDAGEEDCSMFQKLSVRYWPTDTDTPLPSLQLGWPEKESWPDTGHTLVYTSPPMGRAPPIREVVRRMIQGAQKLIAVVTDTLTDSAVIGDLIGAASRGVPVYVILNMRTAQSNSTCLRLKHQNIRVRVLGGKNFCSRNGKMVTGDLKDNFLLVDLDAVMVGSYSLTWTDAHLHRQLVTVLSGPVVDCFDQEFRILYGASLPIPETWWADRPLTRVENVFLKQDHIPKPLPLDSPSSDEMWSPPPQSPIDWEALGVMQKDQFPDLPVHQPAGLKRQSLPRPPLFESQTLMEDMLLTRRAEFQQRVPLAHVERNRKKHSVTETCVLPDNETTPWNTARAEESIYKPTPRKKFYETDEKQPVQSNRHKTGTRPAEGFMSSPSNQRNEEHELLHSDLRRDGNQGARSRPQVIDPGRASRSPKRPLIIMVPVTENGDTSDFSVLKVLQTAKPVRSNLTRAKGLSMSMQDMSLQSTETDQVDNTLSAWRPKASGHVRPRLTPAQELMKTRKDEGESEAHKLLKPYIPHSRPRTSSFGFNRDWTKLQRDWDKQPPRDKEGGD</sequence>
<dbReference type="Pfam" id="PF07894">
    <property type="entry name" value="SACK1"/>
    <property type="match status" value="1"/>
</dbReference>
<dbReference type="PANTHER" id="PTHR16181">
    <property type="entry name" value="PROTEIN FAM83A-RELATED"/>
    <property type="match status" value="1"/>
</dbReference>
<feature type="region of interest" description="Disordered" evidence="2">
    <location>
        <begin position="587"/>
        <end position="640"/>
    </location>
</feature>
<feature type="compositionally biased region" description="Basic and acidic residues" evidence="2">
    <location>
        <begin position="467"/>
        <end position="482"/>
    </location>
</feature>
<evidence type="ECO:0000313" key="4">
    <source>
        <dbReference type="EMBL" id="KAJ8400716.1"/>
    </source>
</evidence>
<evidence type="ECO:0000259" key="3">
    <source>
        <dbReference type="Pfam" id="PF07894"/>
    </source>
</evidence>
<dbReference type="Proteomes" id="UP001221898">
    <property type="component" value="Unassembled WGS sequence"/>
</dbReference>
<organism evidence="4 5">
    <name type="scientific">Aldrovandia affinis</name>
    <dbReference type="NCBI Taxonomy" id="143900"/>
    <lineage>
        <taxon>Eukaryota</taxon>
        <taxon>Metazoa</taxon>
        <taxon>Chordata</taxon>
        <taxon>Craniata</taxon>
        <taxon>Vertebrata</taxon>
        <taxon>Euteleostomi</taxon>
        <taxon>Actinopterygii</taxon>
        <taxon>Neopterygii</taxon>
        <taxon>Teleostei</taxon>
        <taxon>Notacanthiformes</taxon>
        <taxon>Halosauridae</taxon>
        <taxon>Aldrovandia</taxon>
    </lineage>
</organism>
<dbReference type="EMBL" id="JAINUG010000075">
    <property type="protein sequence ID" value="KAJ8400716.1"/>
    <property type="molecule type" value="Genomic_DNA"/>
</dbReference>
<name>A0AAD7SFY3_9TELE</name>
<dbReference type="InterPro" id="IPR012461">
    <property type="entry name" value="SACK1"/>
</dbReference>
<gene>
    <name evidence="4" type="ORF">AAFF_G00394850</name>
</gene>
<feature type="compositionally biased region" description="Basic and acidic residues" evidence="2">
    <location>
        <begin position="587"/>
        <end position="599"/>
    </location>
</feature>
<feature type="region of interest" description="Disordered" evidence="2">
    <location>
        <begin position="421"/>
        <end position="504"/>
    </location>
</feature>
<evidence type="ECO:0000256" key="1">
    <source>
        <dbReference type="ARBA" id="ARBA00006937"/>
    </source>
</evidence>
<proteinExistence type="inferred from homology"/>
<evidence type="ECO:0000313" key="5">
    <source>
        <dbReference type="Proteomes" id="UP001221898"/>
    </source>
</evidence>
<dbReference type="InterPro" id="IPR050944">
    <property type="entry name" value="FAM83"/>
</dbReference>
<comment type="caution">
    <text evidence="4">The sequence shown here is derived from an EMBL/GenBank/DDBJ whole genome shotgun (WGS) entry which is preliminary data.</text>
</comment>
<reference evidence="4" key="1">
    <citation type="journal article" date="2023" name="Science">
        <title>Genome structures resolve the early diversification of teleost fishes.</title>
        <authorList>
            <person name="Parey E."/>
            <person name="Louis A."/>
            <person name="Montfort J."/>
            <person name="Bouchez O."/>
            <person name="Roques C."/>
            <person name="Iampietro C."/>
            <person name="Lluch J."/>
            <person name="Castinel A."/>
            <person name="Donnadieu C."/>
            <person name="Desvignes T."/>
            <person name="Floi Bucao C."/>
            <person name="Jouanno E."/>
            <person name="Wen M."/>
            <person name="Mejri S."/>
            <person name="Dirks R."/>
            <person name="Jansen H."/>
            <person name="Henkel C."/>
            <person name="Chen W.J."/>
            <person name="Zahm M."/>
            <person name="Cabau C."/>
            <person name="Klopp C."/>
            <person name="Thompson A.W."/>
            <person name="Robinson-Rechavi M."/>
            <person name="Braasch I."/>
            <person name="Lecointre G."/>
            <person name="Bobe J."/>
            <person name="Postlethwait J.H."/>
            <person name="Berthelot C."/>
            <person name="Roest Crollius H."/>
            <person name="Guiguen Y."/>
        </authorList>
    </citation>
    <scope>NUCLEOTIDE SEQUENCE</scope>
    <source>
        <strain evidence="4">NC1722</strain>
    </source>
</reference>
<dbReference type="SUPFAM" id="SSF56024">
    <property type="entry name" value="Phospholipase D/nuclease"/>
    <property type="match status" value="1"/>
</dbReference>
<dbReference type="PANTHER" id="PTHR16181:SF29">
    <property type="entry name" value="PROTEIN FAM83A-RELATED"/>
    <property type="match status" value="1"/>
</dbReference>
<evidence type="ECO:0000256" key="2">
    <source>
        <dbReference type="SAM" id="MobiDB-lite"/>
    </source>
</evidence>
<protein>
    <recommendedName>
        <fullName evidence="3">Scaffolding anchor of CK1 domain-containing protein</fullName>
    </recommendedName>
</protein>
<accession>A0AAD7SFY3</accession>
<dbReference type="Gene3D" id="3.30.870.10">
    <property type="entry name" value="Endonuclease Chain A"/>
    <property type="match status" value="1"/>
</dbReference>